<protein>
    <submittedName>
        <fullName evidence="3">Nucleoporin_N domain-containing protein</fullName>
    </submittedName>
</protein>
<organism evidence="3">
    <name type="scientific">Echinostoma caproni</name>
    <dbReference type="NCBI Taxonomy" id="27848"/>
    <lineage>
        <taxon>Eukaryota</taxon>
        <taxon>Metazoa</taxon>
        <taxon>Spiralia</taxon>
        <taxon>Lophotrochozoa</taxon>
        <taxon>Platyhelminthes</taxon>
        <taxon>Trematoda</taxon>
        <taxon>Digenea</taxon>
        <taxon>Plagiorchiida</taxon>
        <taxon>Echinostomata</taxon>
        <taxon>Echinostomatoidea</taxon>
        <taxon>Echinostomatidae</taxon>
        <taxon>Echinostoma</taxon>
    </lineage>
</organism>
<dbReference type="AlphaFoldDB" id="A0A183ADW3"/>
<proteinExistence type="predicted"/>
<name>A0A183ADW3_9TREM</name>
<dbReference type="WBParaSite" id="ECPE_0000516001-mRNA-1">
    <property type="protein sequence ID" value="ECPE_0000516001-mRNA-1"/>
    <property type="gene ID" value="ECPE_0000516001"/>
</dbReference>
<evidence type="ECO:0000313" key="1">
    <source>
        <dbReference type="EMBL" id="VDP74674.1"/>
    </source>
</evidence>
<reference evidence="1 2" key="2">
    <citation type="submission" date="2018-11" db="EMBL/GenBank/DDBJ databases">
        <authorList>
            <consortium name="Pathogen Informatics"/>
        </authorList>
    </citation>
    <scope>NUCLEOTIDE SEQUENCE [LARGE SCALE GENOMIC DNA]</scope>
    <source>
        <strain evidence="1 2">Egypt</strain>
    </source>
</reference>
<reference evidence="3" key="1">
    <citation type="submission" date="2016-06" db="UniProtKB">
        <authorList>
            <consortium name="WormBaseParasite"/>
        </authorList>
    </citation>
    <scope>IDENTIFICATION</scope>
</reference>
<dbReference type="EMBL" id="UZAN01041991">
    <property type="protein sequence ID" value="VDP74674.1"/>
    <property type="molecule type" value="Genomic_DNA"/>
</dbReference>
<evidence type="ECO:0000313" key="3">
    <source>
        <dbReference type="WBParaSite" id="ECPE_0000516001-mRNA-1"/>
    </source>
</evidence>
<accession>A0A183ADW3</accession>
<evidence type="ECO:0000313" key="2">
    <source>
        <dbReference type="Proteomes" id="UP000272942"/>
    </source>
</evidence>
<dbReference type="Proteomes" id="UP000272942">
    <property type="component" value="Unassembled WGS sequence"/>
</dbReference>
<sequence length="675" mass="75276">MIQMDTSMDDLFSDLEKSAHPTNQESDDTKLKVDAFTVTESVLNERLYVTIWRSEQYENAIVYEVKLSGEMDSEPPTVELLVADHQSYTQSPVKWPIVRPCVLSDSPNRSSLSRSTAIHFFNVSTRLMRAIGRVPANSVTPKCVWLLGLANGWLYAFSRTVTPVSNLVTMHYAPLCAFPTPEPVTHWNLLEDPIVSNTQTVSDGYQPVNHVLFAFHALGSGLALWLPNNPEQDLEADLLRYTQFILPVAPSPIRHTQVHGSWIHMITDSGHLLSLHCSVTASDDLPRIVDIVCQPANFPRLPSVFRSLTASSELAQPTWRYFALVEFVRLAVFFIHVFLQKAQHPPPDFLPEAAQADNSLSIAPTTDQACLLLRSSENNPLCMFGRAPLDIALHICPVYDLDTEDTVAHVDGPTQWSLVEPWFTESPPEPYLPSKPSTNNRTSGISLRRLTIPVTQLIELYTRVSDNRVPTGNLIGLRVCANLIVRAPSIPSPIINLFDCSLRPYRMVAPCLPITLGSVLLDSVHWLCPIQINCPAPFSPFGNAPRWTRVPKPTISFRLESCQQLHHVLQDLFNSFTDREGHHSGSIPTTAVLNVPERRGSVRLSFMLTGQPILIEWWHHEPGDLDENAVEGTGSAHIRMTASCVRTLWCVGKSVERIVRTRAVSSSVSSVSVSY</sequence>
<gene>
    <name evidence="1" type="ORF">ECPE_LOCUS5148</name>
</gene>
<dbReference type="OrthoDB" id="6239978at2759"/>
<keyword evidence="2" id="KW-1185">Reference proteome</keyword>